<dbReference type="RefSeq" id="WP_165616912.1">
    <property type="nucleotide sequence ID" value="NZ_FNEJ01000028.1"/>
</dbReference>
<accession>A0A1G8T9S9</accession>
<dbReference type="InterPro" id="IPR000182">
    <property type="entry name" value="GNAT_dom"/>
</dbReference>
<dbReference type="STRING" id="555512.SAMN04487993_102871"/>
<keyword evidence="5" id="KW-1185">Reference proteome</keyword>
<dbReference type="AlphaFoldDB" id="A0A1G8T9S9"/>
<evidence type="ECO:0000256" key="2">
    <source>
        <dbReference type="ARBA" id="ARBA00023315"/>
    </source>
</evidence>
<feature type="domain" description="N-acetyltransferase" evidence="3">
    <location>
        <begin position="9"/>
        <end position="152"/>
    </location>
</feature>
<dbReference type="EMBL" id="FNEJ01000028">
    <property type="protein sequence ID" value="SDJ38154.1"/>
    <property type="molecule type" value="Genomic_DNA"/>
</dbReference>
<dbReference type="PANTHER" id="PTHR43877:SF2">
    <property type="entry name" value="AMINOALKYLPHOSPHONATE N-ACETYLTRANSFERASE-RELATED"/>
    <property type="match status" value="1"/>
</dbReference>
<reference evidence="4 5" key="1">
    <citation type="submission" date="2016-10" db="EMBL/GenBank/DDBJ databases">
        <authorList>
            <person name="de Groot N.N."/>
        </authorList>
    </citation>
    <scope>NUCLEOTIDE SEQUENCE [LARGE SCALE GENOMIC DNA]</scope>
    <source>
        <strain evidence="4 5">DSM 26424</strain>
    </source>
</reference>
<dbReference type="Proteomes" id="UP000199093">
    <property type="component" value="Unassembled WGS sequence"/>
</dbReference>
<sequence>MAAVRTLCEAYRAELLAHDPAAPPVVAALYPLPVWTALRDALPQGHALVLLARLDGWPAGCGMAQTLPDGSLELKRLYTRPEARGHGIAAAMVDRLAEHARATGAPLLRLDTFTTLTAARRLYERLGFTACGPYAPLPAISEGRLCFYQRAP</sequence>
<dbReference type="CDD" id="cd04301">
    <property type="entry name" value="NAT_SF"/>
    <property type="match status" value="1"/>
</dbReference>
<keyword evidence="1 4" id="KW-0808">Transferase</keyword>
<dbReference type="PANTHER" id="PTHR43877">
    <property type="entry name" value="AMINOALKYLPHOSPHONATE N-ACETYLTRANSFERASE-RELATED-RELATED"/>
    <property type="match status" value="1"/>
</dbReference>
<evidence type="ECO:0000313" key="5">
    <source>
        <dbReference type="Proteomes" id="UP000199093"/>
    </source>
</evidence>
<dbReference type="Pfam" id="PF00583">
    <property type="entry name" value="Acetyltransf_1"/>
    <property type="match status" value="1"/>
</dbReference>
<dbReference type="PROSITE" id="PS51186">
    <property type="entry name" value="GNAT"/>
    <property type="match status" value="1"/>
</dbReference>
<evidence type="ECO:0000313" key="4">
    <source>
        <dbReference type="EMBL" id="SDJ38154.1"/>
    </source>
</evidence>
<evidence type="ECO:0000256" key="1">
    <source>
        <dbReference type="ARBA" id="ARBA00022679"/>
    </source>
</evidence>
<proteinExistence type="predicted"/>
<gene>
    <name evidence="4" type="ORF">SAMN04487993_102871</name>
</gene>
<keyword evidence="2" id="KW-0012">Acyltransferase</keyword>
<evidence type="ECO:0000259" key="3">
    <source>
        <dbReference type="PROSITE" id="PS51186"/>
    </source>
</evidence>
<dbReference type="InterPro" id="IPR050832">
    <property type="entry name" value="Bact_Acetyltransf"/>
</dbReference>
<name>A0A1G8T9S9_9RHOB</name>
<dbReference type="SUPFAM" id="SSF55729">
    <property type="entry name" value="Acyl-CoA N-acyltransferases (Nat)"/>
    <property type="match status" value="1"/>
</dbReference>
<dbReference type="GO" id="GO:0016747">
    <property type="term" value="F:acyltransferase activity, transferring groups other than amino-acyl groups"/>
    <property type="evidence" value="ECO:0007669"/>
    <property type="project" value="InterPro"/>
</dbReference>
<organism evidence="4 5">
    <name type="scientific">Salipiger marinus</name>
    <dbReference type="NCBI Taxonomy" id="555512"/>
    <lineage>
        <taxon>Bacteria</taxon>
        <taxon>Pseudomonadati</taxon>
        <taxon>Pseudomonadota</taxon>
        <taxon>Alphaproteobacteria</taxon>
        <taxon>Rhodobacterales</taxon>
        <taxon>Roseobacteraceae</taxon>
        <taxon>Salipiger</taxon>
    </lineage>
</organism>
<dbReference type="InterPro" id="IPR016181">
    <property type="entry name" value="Acyl_CoA_acyltransferase"/>
</dbReference>
<dbReference type="Gene3D" id="3.40.630.30">
    <property type="match status" value="1"/>
</dbReference>
<protein>
    <submittedName>
        <fullName evidence="4">Acetyltransferase (GNAT) family protein</fullName>
    </submittedName>
</protein>